<dbReference type="InterPro" id="IPR016187">
    <property type="entry name" value="CTDL_fold"/>
</dbReference>
<proteinExistence type="predicted"/>
<dbReference type="InterPro" id="IPR042095">
    <property type="entry name" value="SUMF_sf"/>
</dbReference>
<evidence type="ECO:0000313" key="2">
    <source>
        <dbReference type="EMBL" id="RMI29768.1"/>
    </source>
</evidence>
<dbReference type="GO" id="GO:0120147">
    <property type="term" value="F:formylglycine-generating oxidase activity"/>
    <property type="evidence" value="ECO:0007669"/>
    <property type="project" value="TreeGrafter"/>
</dbReference>
<dbReference type="PANTHER" id="PTHR23150">
    <property type="entry name" value="SULFATASE MODIFYING FACTOR 1, 2"/>
    <property type="match status" value="1"/>
</dbReference>
<comment type="caution">
    <text evidence="2">The sequence shown here is derived from an EMBL/GenBank/DDBJ whole genome shotgun (WGS) entry which is preliminary data.</text>
</comment>
<dbReference type="AlphaFoldDB" id="A0A3M2L5F1"/>
<evidence type="ECO:0000259" key="1">
    <source>
        <dbReference type="Pfam" id="PF03781"/>
    </source>
</evidence>
<name>A0A3M2L5F1_9ACTN</name>
<keyword evidence="3" id="KW-1185">Reference proteome</keyword>
<dbReference type="InterPro" id="IPR051043">
    <property type="entry name" value="Sulfatase_Mod_Factor_Kinase"/>
</dbReference>
<gene>
    <name evidence="2" type="ORF">EBO15_43200</name>
</gene>
<dbReference type="Pfam" id="PF03781">
    <property type="entry name" value="FGE-sulfatase"/>
    <property type="match status" value="1"/>
</dbReference>
<evidence type="ECO:0000313" key="3">
    <source>
        <dbReference type="Proteomes" id="UP000282674"/>
    </source>
</evidence>
<dbReference type="InterPro" id="IPR005532">
    <property type="entry name" value="SUMF_dom"/>
</dbReference>
<protein>
    <submittedName>
        <fullName evidence="2">Sulphatase-modifying factor protein</fullName>
    </submittedName>
</protein>
<dbReference type="SUPFAM" id="SSF56436">
    <property type="entry name" value="C-type lectin-like"/>
    <property type="match status" value="1"/>
</dbReference>
<reference evidence="2 3" key="1">
    <citation type="submission" date="2018-10" db="EMBL/GenBank/DDBJ databases">
        <title>Isolation from soil.</title>
        <authorList>
            <person name="Hu J."/>
        </authorList>
    </citation>
    <scope>NUCLEOTIDE SEQUENCE [LARGE SCALE GENOMIC DNA]</scope>
    <source>
        <strain evidence="2 3">NEAU-Ht49</strain>
    </source>
</reference>
<accession>A0A3M2L5F1</accession>
<dbReference type="Gene3D" id="3.90.1580.10">
    <property type="entry name" value="paralog of FGE (formylglycine-generating enzyme)"/>
    <property type="match status" value="1"/>
</dbReference>
<organism evidence="2 3">
    <name type="scientific">Actinomadura harenae</name>
    <dbReference type="NCBI Taxonomy" id="2483351"/>
    <lineage>
        <taxon>Bacteria</taxon>
        <taxon>Bacillati</taxon>
        <taxon>Actinomycetota</taxon>
        <taxon>Actinomycetes</taxon>
        <taxon>Streptosporangiales</taxon>
        <taxon>Thermomonosporaceae</taxon>
        <taxon>Actinomadura</taxon>
    </lineage>
</organism>
<feature type="domain" description="Sulfatase-modifying factor enzyme-like" evidence="1">
    <location>
        <begin position="31"/>
        <end position="282"/>
    </location>
</feature>
<dbReference type="EMBL" id="RFFG01000243">
    <property type="protein sequence ID" value="RMI29768.1"/>
    <property type="molecule type" value="Genomic_DNA"/>
</dbReference>
<dbReference type="OrthoDB" id="9768004at2"/>
<dbReference type="PANTHER" id="PTHR23150:SF19">
    <property type="entry name" value="FORMYLGLYCINE-GENERATING ENZYME"/>
    <property type="match status" value="1"/>
</dbReference>
<dbReference type="Proteomes" id="UP000282674">
    <property type="component" value="Unassembled WGS sequence"/>
</dbReference>
<sequence>MAVVPGAVFRLGSPPWMARWLESEPQPLPGAWFADETPQIEVDVPAFRIDRCPVTVAQFAEFADATEYVTDAERAGYGMVYGERFWEERAGACWRTPGGPGTGVADRADHPVVHISWNDASAYAWWAGKRLPTEAEWELAARGVRYRIWPWGDTWPPGRANTAELHAGRLDALDAWLDWWRDTCREHGPLPRTTPVGMFSPAGDSVHGCSDMAGNVYEWTATPSQLYADDAPCDAALRRVMGRYRVIRGGSWMNFRYQVRCSERMHGDPGGWSNFALGFRCAASGAGPGFGRDESGG</sequence>